<dbReference type="FunFam" id="3.30.160.60:FF:000951">
    <property type="entry name" value="Zinc finger protein 8"/>
    <property type="match status" value="1"/>
</dbReference>
<dbReference type="GO" id="GO:1990837">
    <property type="term" value="F:sequence-specific double-stranded DNA binding"/>
    <property type="evidence" value="ECO:0007669"/>
    <property type="project" value="UniProtKB-ARBA"/>
</dbReference>
<evidence type="ECO:0000256" key="14">
    <source>
        <dbReference type="PROSITE-ProRule" id="PRU00042"/>
    </source>
</evidence>
<dbReference type="Pfam" id="PF00096">
    <property type="entry name" value="zf-C2H2"/>
    <property type="match status" value="4"/>
</dbReference>
<gene>
    <name evidence="17" type="primary">ZNF597</name>
</gene>
<dbReference type="SMART" id="SM00349">
    <property type="entry name" value="KRAB"/>
    <property type="match status" value="1"/>
</dbReference>
<proteinExistence type="inferred from homology"/>
<dbReference type="Gene3D" id="3.30.160.60">
    <property type="entry name" value="Classic Zinc Finger"/>
    <property type="match status" value="8"/>
</dbReference>
<feature type="domain" description="C2H2-type" evidence="15">
    <location>
        <begin position="187"/>
        <end position="214"/>
    </location>
</feature>
<evidence type="ECO:0000256" key="8">
    <source>
        <dbReference type="ARBA" id="ARBA00022833"/>
    </source>
</evidence>
<evidence type="ECO:0000256" key="5">
    <source>
        <dbReference type="ARBA" id="ARBA00022723"/>
    </source>
</evidence>
<dbReference type="PANTHER" id="PTHR24408:SF34">
    <property type="entry name" value="ZINC FINGER PROTEIN 672-RELATED"/>
    <property type="match status" value="1"/>
</dbReference>
<evidence type="ECO:0000256" key="2">
    <source>
        <dbReference type="ARBA" id="ARBA00004123"/>
    </source>
</evidence>
<dbReference type="InterPro" id="IPR001909">
    <property type="entry name" value="KRAB"/>
</dbReference>
<feature type="domain" description="C2H2-type" evidence="15">
    <location>
        <begin position="243"/>
        <end position="270"/>
    </location>
</feature>
<comment type="function">
    <text evidence="1">May be involved in transcriptional regulation.</text>
</comment>
<name>A0A8C0M6Q0_CANLF</name>
<dbReference type="SMART" id="SM00355">
    <property type="entry name" value="ZnF_C2H2"/>
    <property type="match status" value="9"/>
</dbReference>
<dbReference type="InterPro" id="IPR013087">
    <property type="entry name" value="Znf_C2H2_type"/>
</dbReference>
<dbReference type="PROSITE" id="PS00028">
    <property type="entry name" value="ZINC_FINGER_C2H2_1"/>
    <property type="match status" value="7"/>
</dbReference>
<evidence type="ECO:0000256" key="11">
    <source>
        <dbReference type="ARBA" id="ARBA00023125"/>
    </source>
</evidence>
<evidence type="ECO:0000256" key="9">
    <source>
        <dbReference type="ARBA" id="ARBA00022843"/>
    </source>
</evidence>
<dbReference type="Proteomes" id="UP000694429">
    <property type="component" value="Chromosome 6"/>
</dbReference>
<protein>
    <submittedName>
        <fullName evidence="17">Zinc finger protein 597</fullName>
    </submittedName>
</protein>
<organism evidence="17 18">
    <name type="scientific">Canis lupus familiaris</name>
    <name type="common">Dog</name>
    <name type="synonym">Canis familiaris</name>
    <dbReference type="NCBI Taxonomy" id="9615"/>
    <lineage>
        <taxon>Eukaryota</taxon>
        <taxon>Metazoa</taxon>
        <taxon>Chordata</taxon>
        <taxon>Craniata</taxon>
        <taxon>Vertebrata</taxon>
        <taxon>Euteleostomi</taxon>
        <taxon>Mammalia</taxon>
        <taxon>Eutheria</taxon>
        <taxon>Laurasiatheria</taxon>
        <taxon>Carnivora</taxon>
        <taxon>Caniformia</taxon>
        <taxon>Canidae</taxon>
        <taxon>Canis</taxon>
    </lineage>
</organism>
<accession>A0A8C0M6Q0</accession>
<dbReference type="Pfam" id="PF01352">
    <property type="entry name" value="KRAB"/>
    <property type="match status" value="1"/>
</dbReference>
<evidence type="ECO:0000256" key="3">
    <source>
        <dbReference type="ARBA" id="ARBA00006991"/>
    </source>
</evidence>
<feature type="domain" description="C2H2-type" evidence="15">
    <location>
        <begin position="371"/>
        <end position="398"/>
    </location>
</feature>
<keyword evidence="13" id="KW-0539">Nucleus</keyword>
<reference evidence="17" key="2">
    <citation type="submission" date="2025-08" db="UniProtKB">
        <authorList>
            <consortium name="Ensembl"/>
        </authorList>
    </citation>
    <scope>IDENTIFICATION</scope>
</reference>
<evidence type="ECO:0000256" key="13">
    <source>
        <dbReference type="ARBA" id="ARBA00023242"/>
    </source>
</evidence>
<feature type="domain" description="C2H2-type" evidence="15">
    <location>
        <begin position="399"/>
        <end position="426"/>
    </location>
</feature>
<keyword evidence="10" id="KW-0805">Transcription regulation</keyword>
<keyword evidence="11" id="KW-0238">DNA-binding</keyword>
<dbReference type="AlphaFoldDB" id="A0A8C0M6Q0"/>
<keyword evidence="8" id="KW-0862">Zinc</keyword>
<dbReference type="FunFam" id="3.30.160.60:FF:000895">
    <property type="entry name" value="Zinc finger protein 597"/>
    <property type="match status" value="1"/>
</dbReference>
<dbReference type="PROSITE" id="PS50157">
    <property type="entry name" value="ZINC_FINGER_C2H2_2"/>
    <property type="match status" value="7"/>
</dbReference>
<keyword evidence="6" id="KW-0677">Repeat</keyword>
<evidence type="ECO:0000259" key="15">
    <source>
        <dbReference type="PROSITE" id="PS50157"/>
    </source>
</evidence>
<dbReference type="Gene3D" id="6.10.140.140">
    <property type="match status" value="1"/>
</dbReference>
<evidence type="ECO:0000256" key="4">
    <source>
        <dbReference type="ARBA" id="ARBA00022499"/>
    </source>
</evidence>
<dbReference type="InterPro" id="IPR036051">
    <property type="entry name" value="KRAB_dom_sf"/>
</dbReference>
<keyword evidence="7 14" id="KW-0863">Zinc-finger</keyword>
<feature type="domain" description="C2H2-type" evidence="15">
    <location>
        <begin position="271"/>
        <end position="298"/>
    </location>
</feature>
<dbReference type="FunFam" id="3.30.160.60:FF:002285">
    <property type="entry name" value="Zinc finger protein 597"/>
    <property type="match status" value="1"/>
</dbReference>
<evidence type="ECO:0000259" key="16">
    <source>
        <dbReference type="PROSITE" id="PS50805"/>
    </source>
</evidence>
<dbReference type="OrthoDB" id="8117402at2759"/>
<dbReference type="PANTHER" id="PTHR24408">
    <property type="entry name" value="ZINC FINGER PROTEIN"/>
    <property type="match status" value="1"/>
</dbReference>
<keyword evidence="9" id="KW-0832">Ubl conjugation</keyword>
<dbReference type="GO" id="GO:0008270">
    <property type="term" value="F:zinc ion binding"/>
    <property type="evidence" value="ECO:0007669"/>
    <property type="project" value="UniProtKB-KW"/>
</dbReference>
<dbReference type="SUPFAM" id="SSF57667">
    <property type="entry name" value="beta-beta-alpha zinc fingers"/>
    <property type="match status" value="6"/>
</dbReference>
<dbReference type="FunFam" id="3.30.160.60:FF:000609">
    <property type="entry name" value="zinc finger protein 621"/>
    <property type="match status" value="2"/>
</dbReference>
<evidence type="ECO:0000256" key="10">
    <source>
        <dbReference type="ARBA" id="ARBA00023015"/>
    </source>
</evidence>
<feature type="domain" description="C2H2-type" evidence="15">
    <location>
        <begin position="215"/>
        <end position="242"/>
    </location>
</feature>
<dbReference type="FunFam" id="3.30.160.60:FF:001266">
    <property type="entry name" value="Zinc finger protein 662"/>
    <property type="match status" value="1"/>
</dbReference>
<evidence type="ECO:0000313" key="17">
    <source>
        <dbReference type="Ensembl" id="ENSCAFP00030004890.1"/>
    </source>
</evidence>
<reference evidence="17" key="1">
    <citation type="submission" date="2019-03" db="EMBL/GenBank/DDBJ databases">
        <authorList>
            <person name="Warren W.C."/>
            <person name="Johnson G.S."/>
        </authorList>
    </citation>
    <scope>NUCLEOTIDE SEQUENCE [LARGE SCALE GENOMIC DNA]</scope>
    <source>
        <strain evidence="17">Basenji</strain>
    </source>
</reference>
<dbReference type="Ensembl" id="ENSCAFT00030005493.1">
    <property type="protein sequence ID" value="ENSCAFP00030004890.1"/>
    <property type="gene ID" value="ENSCAFG00030002946.1"/>
</dbReference>
<dbReference type="GO" id="GO:0006355">
    <property type="term" value="P:regulation of DNA-templated transcription"/>
    <property type="evidence" value="ECO:0007669"/>
    <property type="project" value="InterPro"/>
</dbReference>
<dbReference type="GO" id="GO:0005634">
    <property type="term" value="C:nucleus"/>
    <property type="evidence" value="ECO:0007669"/>
    <property type="project" value="UniProtKB-SubCell"/>
</dbReference>
<dbReference type="PROSITE" id="PS50805">
    <property type="entry name" value="KRAB"/>
    <property type="match status" value="1"/>
</dbReference>
<comment type="similarity">
    <text evidence="3">Belongs to the krueppel C2H2-type zinc-finger protein family.</text>
</comment>
<feature type="domain" description="C2H2-type" evidence="15">
    <location>
        <begin position="427"/>
        <end position="454"/>
    </location>
</feature>
<evidence type="ECO:0000313" key="18">
    <source>
        <dbReference type="Proteomes" id="UP000694429"/>
    </source>
</evidence>
<dbReference type="InterPro" id="IPR036236">
    <property type="entry name" value="Znf_C2H2_sf"/>
</dbReference>
<evidence type="ECO:0000256" key="7">
    <source>
        <dbReference type="ARBA" id="ARBA00022771"/>
    </source>
</evidence>
<feature type="domain" description="KRAB" evidence="16">
    <location>
        <begin position="47"/>
        <end position="120"/>
    </location>
</feature>
<keyword evidence="12" id="KW-0804">Transcription</keyword>
<keyword evidence="5" id="KW-0479">Metal-binding</keyword>
<evidence type="ECO:0000256" key="1">
    <source>
        <dbReference type="ARBA" id="ARBA00003767"/>
    </source>
</evidence>
<dbReference type="FunFam" id="3.30.160.60:FF:001014">
    <property type="entry name" value="Zinc finger protein 597"/>
    <property type="match status" value="1"/>
</dbReference>
<evidence type="ECO:0000256" key="12">
    <source>
        <dbReference type="ARBA" id="ARBA00023163"/>
    </source>
</evidence>
<evidence type="ECO:0000256" key="6">
    <source>
        <dbReference type="ARBA" id="ARBA00022737"/>
    </source>
</evidence>
<comment type="subcellular location">
    <subcellularLocation>
        <location evidence="2">Nucleus</location>
    </subcellularLocation>
</comment>
<dbReference type="CDD" id="cd07765">
    <property type="entry name" value="KRAB_A-box"/>
    <property type="match status" value="1"/>
</dbReference>
<sequence>MWEKRCIPPFPFRTANREQGPLEKAIRGPQSHFLESCSNVQNSRGPLLFEDLAVYFSQEECVSLYPAQRSLSRDTTLECFEDMALMGGEGKTEIPQQLNLESTGFEELSPENSIAVPLVYYPEKSETGVGDPERKVSGGAPACKKRFRSLLVTIENQTPLLELSQCLGTKALSEILEFPGEEAKNLYKCPECDESFSDNSYLVLHQQTHSGEKKHKCGDCGKIFNHRANLRTHRRIHTGEKPYKCAECGSSFRQHSHLSRHMNVHVKEKPYTCGICGRGFLWLLGLSQHQKIHTTKKACECTDCSKYGQKTNLALHEKTHTLATQYDCTQCMKCFGKPSLLILPEQGHEDDSEHCSDCGENMLLFSKFKPLKCPECTMTFLRVSELISHQSIHRGEKPHKCKTCAKSFILDSELACHQKSHTGEEPFKCTMCGKSFKLYMHLIVHQQKHKKTTM</sequence>
<dbReference type="SUPFAM" id="SSF109640">
    <property type="entry name" value="KRAB domain (Kruppel-associated box)"/>
    <property type="match status" value="1"/>
</dbReference>
<keyword evidence="4" id="KW-1017">Isopeptide bond</keyword>